<gene>
    <name evidence="9" type="ORF">METZ01_LOCUS12508</name>
</gene>
<evidence type="ECO:0000256" key="8">
    <source>
        <dbReference type="SAM" id="Phobius"/>
    </source>
</evidence>
<feature type="transmembrane region" description="Helical" evidence="8">
    <location>
        <begin position="220"/>
        <end position="241"/>
    </location>
</feature>
<feature type="transmembrane region" description="Helical" evidence="8">
    <location>
        <begin position="83"/>
        <end position="100"/>
    </location>
</feature>
<feature type="transmembrane region" description="Helical" evidence="8">
    <location>
        <begin position="262"/>
        <end position="290"/>
    </location>
</feature>
<evidence type="ECO:0000256" key="7">
    <source>
        <dbReference type="ARBA" id="ARBA00023136"/>
    </source>
</evidence>
<evidence type="ECO:0008006" key="10">
    <source>
        <dbReference type="Google" id="ProtNLM"/>
    </source>
</evidence>
<dbReference type="Gene3D" id="1.10.3470.10">
    <property type="entry name" value="ABC transporter involved in vitamin B12 uptake, BtuC"/>
    <property type="match status" value="1"/>
</dbReference>
<evidence type="ECO:0000256" key="5">
    <source>
        <dbReference type="ARBA" id="ARBA00022692"/>
    </source>
</evidence>
<feature type="transmembrane region" description="Helical" evidence="8">
    <location>
        <begin position="20"/>
        <end position="45"/>
    </location>
</feature>
<reference evidence="9" key="1">
    <citation type="submission" date="2018-05" db="EMBL/GenBank/DDBJ databases">
        <authorList>
            <person name="Lanie J.A."/>
            <person name="Ng W.-L."/>
            <person name="Kazmierczak K.M."/>
            <person name="Andrzejewski T.M."/>
            <person name="Davidsen T.M."/>
            <person name="Wayne K.J."/>
            <person name="Tettelin H."/>
            <person name="Glass J.I."/>
            <person name="Rusch D."/>
            <person name="Podicherti R."/>
            <person name="Tsui H.-C.T."/>
            <person name="Winkler M.E."/>
        </authorList>
    </citation>
    <scope>NUCLEOTIDE SEQUENCE</scope>
</reference>
<evidence type="ECO:0000313" key="9">
    <source>
        <dbReference type="EMBL" id="SUZ59654.1"/>
    </source>
</evidence>
<dbReference type="PANTHER" id="PTHR30472">
    <property type="entry name" value="FERRIC ENTEROBACTIN TRANSPORT SYSTEM PERMEASE PROTEIN"/>
    <property type="match status" value="1"/>
</dbReference>
<keyword evidence="3" id="KW-0813">Transport</keyword>
<dbReference type="Pfam" id="PF01032">
    <property type="entry name" value="FecCD"/>
    <property type="match status" value="1"/>
</dbReference>
<dbReference type="SUPFAM" id="SSF81345">
    <property type="entry name" value="ABC transporter involved in vitamin B12 uptake, BtuC"/>
    <property type="match status" value="1"/>
</dbReference>
<dbReference type="AlphaFoldDB" id="A0A381NZL8"/>
<proteinExistence type="inferred from homology"/>
<feature type="transmembrane region" description="Helical" evidence="8">
    <location>
        <begin position="328"/>
        <end position="348"/>
    </location>
</feature>
<dbReference type="InterPro" id="IPR000522">
    <property type="entry name" value="ABC_transptr_permease_BtuC"/>
</dbReference>
<accession>A0A381NZL8</accession>
<dbReference type="PANTHER" id="PTHR30472:SF25">
    <property type="entry name" value="ABC TRANSPORTER PERMEASE PROTEIN MJ0876-RELATED"/>
    <property type="match status" value="1"/>
</dbReference>
<keyword evidence="5 8" id="KW-0812">Transmembrane</keyword>
<evidence type="ECO:0000256" key="4">
    <source>
        <dbReference type="ARBA" id="ARBA00022475"/>
    </source>
</evidence>
<comment type="similarity">
    <text evidence="2">Belongs to the binding-protein-dependent transport system permease family. FecCD subfamily.</text>
</comment>
<evidence type="ECO:0000256" key="1">
    <source>
        <dbReference type="ARBA" id="ARBA00004651"/>
    </source>
</evidence>
<dbReference type="EMBL" id="UINC01000690">
    <property type="protein sequence ID" value="SUZ59654.1"/>
    <property type="molecule type" value="Genomic_DNA"/>
</dbReference>
<sequence length="354" mass="36105">MTSKGDRLNPEGGGRSLLGIRWLLAGVGAVLVSAVIGVTTGPVAIPLGQVVRELLDRLPLLEVDSSLSAADRAIVWDLRAPRVVLGLLVGALLAGSGAAYQGVFRNPLADPYLLGIAAGAGLGATIAIVAELRDVLGVDPVPLVAFAGALMAVTAAGTLSVRRGRVGSPTTLILAGVAVANFFTAIQTFVQQQNSETLQQVFAWILGRLSTAGWAEVQLLLPYAAVCVVGLVLAVGPLDVLAVGDEEASTLGLRPRAARRAILAVASLGAAAAVAVSGLIGFVGLVVPHAVRLMAGASHRRVIPLSLLFGGAFLALADVVARTVQAPAELPIGVITAFVGAPFFLVILRRQMAS</sequence>
<dbReference type="InterPro" id="IPR037294">
    <property type="entry name" value="ABC_BtuC-like"/>
</dbReference>
<evidence type="ECO:0000256" key="2">
    <source>
        <dbReference type="ARBA" id="ARBA00007935"/>
    </source>
</evidence>
<keyword evidence="7 8" id="KW-0472">Membrane</keyword>
<evidence type="ECO:0000256" key="3">
    <source>
        <dbReference type="ARBA" id="ARBA00022448"/>
    </source>
</evidence>
<feature type="transmembrane region" description="Helical" evidence="8">
    <location>
        <begin position="171"/>
        <end position="190"/>
    </location>
</feature>
<keyword evidence="6 8" id="KW-1133">Transmembrane helix</keyword>
<protein>
    <recommendedName>
        <fullName evidence="10">ABC transporter permease protein</fullName>
    </recommendedName>
</protein>
<organism evidence="9">
    <name type="scientific">marine metagenome</name>
    <dbReference type="NCBI Taxonomy" id="408172"/>
    <lineage>
        <taxon>unclassified sequences</taxon>
        <taxon>metagenomes</taxon>
        <taxon>ecological metagenomes</taxon>
    </lineage>
</organism>
<feature type="transmembrane region" description="Helical" evidence="8">
    <location>
        <begin position="112"/>
        <end position="130"/>
    </location>
</feature>
<evidence type="ECO:0000256" key="6">
    <source>
        <dbReference type="ARBA" id="ARBA00022989"/>
    </source>
</evidence>
<dbReference type="GO" id="GO:0022857">
    <property type="term" value="F:transmembrane transporter activity"/>
    <property type="evidence" value="ECO:0007669"/>
    <property type="project" value="InterPro"/>
</dbReference>
<name>A0A381NZL8_9ZZZZ</name>
<dbReference type="CDD" id="cd06550">
    <property type="entry name" value="TM_ABC_iron-siderophores_like"/>
    <property type="match status" value="1"/>
</dbReference>
<keyword evidence="4" id="KW-1003">Cell membrane</keyword>
<feature type="transmembrane region" description="Helical" evidence="8">
    <location>
        <begin position="142"/>
        <end position="159"/>
    </location>
</feature>
<dbReference type="FunFam" id="1.10.3470.10:FF:000001">
    <property type="entry name" value="Vitamin B12 ABC transporter permease BtuC"/>
    <property type="match status" value="1"/>
</dbReference>
<comment type="subcellular location">
    <subcellularLocation>
        <location evidence="1">Cell membrane</location>
        <topology evidence="1">Multi-pass membrane protein</topology>
    </subcellularLocation>
</comment>
<feature type="transmembrane region" description="Helical" evidence="8">
    <location>
        <begin position="302"/>
        <end position="321"/>
    </location>
</feature>
<dbReference type="GO" id="GO:0005886">
    <property type="term" value="C:plasma membrane"/>
    <property type="evidence" value="ECO:0007669"/>
    <property type="project" value="UniProtKB-SubCell"/>
</dbReference>